<keyword evidence="9" id="KW-1133">Transmembrane helix</keyword>
<comment type="caution">
    <text evidence="8">Lacks conserved residue(s) required for the propagation of feature annotation.</text>
</comment>
<comment type="subcellular location">
    <subcellularLocation>
        <location evidence="1">Secreted</location>
        <location evidence="1">Extracellular space</location>
    </subcellularLocation>
</comment>
<evidence type="ECO:0000313" key="11">
    <source>
        <dbReference type="EMBL" id="GJJ16157.1"/>
    </source>
</evidence>
<feature type="binding site" evidence="8">
    <location>
        <position position="519"/>
    </location>
    <ligand>
        <name>Ca(2+)</name>
        <dbReference type="ChEBI" id="CHEBI:29108"/>
    </ligand>
</feature>
<dbReference type="SUPFAM" id="SSF52743">
    <property type="entry name" value="Subtilisin-like"/>
    <property type="match status" value="1"/>
</dbReference>
<dbReference type="GO" id="GO:0008240">
    <property type="term" value="F:tripeptidyl-peptidase activity"/>
    <property type="evidence" value="ECO:0007669"/>
    <property type="project" value="TreeGrafter"/>
</dbReference>
<feature type="binding site" evidence="8">
    <location>
        <position position="540"/>
    </location>
    <ligand>
        <name>Ca(2+)</name>
        <dbReference type="ChEBI" id="CHEBI:29108"/>
    </ligand>
</feature>
<keyword evidence="3 8" id="KW-0479">Metal-binding</keyword>
<dbReference type="SMART" id="SM00944">
    <property type="entry name" value="Pro-kuma_activ"/>
    <property type="match status" value="1"/>
</dbReference>
<evidence type="ECO:0000256" key="2">
    <source>
        <dbReference type="ARBA" id="ARBA00022670"/>
    </source>
</evidence>
<evidence type="ECO:0000313" key="12">
    <source>
        <dbReference type="Proteomes" id="UP001050691"/>
    </source>
</evidence>
<dbReference type="GO" id="GO:0046872">
    <property type="term" value="F:metal ion binding"/>
    <property type="evidence" value="ECO:0007669"/>
    <property type="project" value="UniProtKB-UniRule"/>
</dbReference>
<dbReference type="Proteomes" id="UP001050691">
    <property type="component" value="Unassembled WGS sequence"/>
</dbReference>
<gene>
    <name evidence="11" type="ORF">Clacol_010437</name>
</gene>
<evidence type="ECO:0000256" key="5">
    <source>
        <dbReference type="ARBA" id="ARBA00022825"/>
    </source>
</evidence>
<keyword evidence="9" id="KW-0472">Membrane</keyword>
<dbReference type="SUPFAM" id="SSF54897">
    <property type="entry name" value="Protease propeptides/inhibitors"/>
    <property type="match status" value="1"/>
</dbReference>
<keyword evidence="4" id="KW-0378">Hydrolase</keyword>
<dbReference type="GO" id="GO:0004252">
    <property type="term" value="F:serine-type endopeptidase activity"/>
    <property type="evidence" value="ECO:0007669"/>
    <property type="project" value="InterPro"/>
</dbReference>
<dbReference type="PROSITE" id="PS51695">
    <property type="entry name" value="SEDOLISIN"/>
    <property type="match status" value="1"/>
</dbReference>
<accession>A0AAV5ANA3</accession>
<dbReference type="PANTHER" id="PTHR14218">
    <property type="entry name" value="PROTEASE S8 TRIPEPTIDYL PEPTIDASE I CLN2"/>
    <property type="match status" value="1"/>
</dbReference>
<evidence type="ECO:0000256" key="8">
    <source>
        <dbReference type="PROSITE-ProRule" id="PRU01032"/>
    </source>
</evidence>
<feature type="binding site" evidence="8">
    <location>
        <position position="520"/>
    </location>
    <ligand>
        <name>Ca(2+)</name>
        <dbReference type="ChEBI" id="CHEBI:29108"/>
    </ligand>
</feature>
<comment type="caution">
    <text evidence="11">The sequence shown here is derived from an EMBL/GenBank/DDBJ whole genome shotgun (WGS) entry which is preliminary data.</text>
</comment>
<evidence type="ECO:0000256" key="7">
    <source>
        <dbReference type="ARBA" id="ARBA00023145"/>
    </source>
</evidence>
<evidence type="ECO:0000256" key="9">
    <source>
        <dbReference type="SAM" id="Phobius"/>
    </source>
</evidence>
<name>A0AAV5ANA3_9AGAM</name>
<keyword evidence="5" id="KW-0720">Serine protease</keyword>
<keyword evidence="2" id="KW-0645">Protease</keyword>
<evidence type="ECO:0000256" key="3">
    <source>
        <dbReference type="ARBA" id="ARBA00022723"/>
    </source>
</evidence>
<sequence length="557" mass="59092">MPTIRNLVRLSFISSFGLASLLIFVLISSSPVQERLLVHDEIHTLPQEFQINGDADPQHILTLTIELVSNNMTGLEKELYAVSDPKSERYGQHLNRSQVDSFVRPSAQASTTLNKWLADQGITTTSKSSAENLIKIQVPVEKANVILNTTFQSVTHIPSNRSMVRAMTYSLPERLAHHTQGIYPITNLPKPSVASPLVKRRAVNATFRRGVDAGCDQAITPVCIQDLYNIPGDTPDQGATGGIGIIAFDGANIKGSDTANIDTQVVLGIAPHNPVTIYAHPANSEGLTDLLDAVGFLSGQSNIPQVIVLNYGTAIPFIIVITNSSPPVFPESTDGSDQGVQNAICNAIMQMGTQGISVVVSSGNGGVIGIATPFDPCFNSTSFLPTFPSTCPYVTSVGATLLSSGTEIGSPNSASGFSNIFSQAPYQADAVNGYLKQIGSLYNGRFNASGRGYPDIAAISGHVWTVSDGDENIVYTTLSSAPTVAAIIADLNTQRQSQGKSPLGFLNPLFYSNPHVLTDITQGNNPGCGTDGFPAKKGWDAITGLGSPNYTTLQQIV</sequence>
<keyword evidence="7" id="KW-0865">Zymogen</keyword>
<dbReference type="InterPro" id="IPR036852">
    <property type="entry name" value="Peptidase_S8/S53_dom_sf"/>
</dbReference>
<keyword evidence="12" id="KW-1185">Reference proteome</keyword>
<dbReference type="Pfam" id="PF09286">
    <property type="entry name" value="Pro-kuma_activ"/>
    <property type="match status" value="1"/>
</dbReference>
<proteinExistence type="predicted"/>
<dbReference type="GO" id="GO:0006508">
    <property type="term" value="P:proteolysis"/>
    <property type="evidence" value="ECO:0007669"/>
    <property type="project" value="UniProtKB-KW"/>
</dbReference>
<dbReference type="CDD" id="cd11377">
    <property type="entry name" value="Pro-peptidase_S53"/>
    <property type="match status" value="1"/>
</dbReference>
<keyword evidence="6 8" id="KW-0106">Calcium</keyword>
<feature type="transmembrane region" description="Helical" evidence="9">
    <location>
        <begin position="7"/>
        <end position="27"/>
    </location>
</feature>
<dbReference type="Gene3D" id="3.40.50.200">
    <property type="entry name" value="Peptidase S8/S53 domain"/>
    <property type="match status" value="1"/>
</dbReference>
<evidence type="ECO:0000256" key="4">
    <source>
        <dbReference type="ARBA" id="ARBA00022801"/>
    </source>
</evidence>
<dbReference type="AlphaFoldDB" id="A0AAV5ANA3"/>
<comment type="cofactor">
    <cofactor evidence="8">
        <name>Ca(2+)</name>
        <dbReference type="ChEBI" id="CHEBI:29108"/>
    </cofactor>
    <text evidence="8">Binds 1 Ca(2+) ion per subunit.</text>
</comment>
<dbReference type="GO" id="GO:0005576">
    <property type="term" value="C:extracellular region"/>
    <property type="evidence" value="ECO:0007669"/>
    <property type="project" value="UniProtKB-SubCell"/>
</dbReference>
<dbReference type="EMBL" id="BPWL01000013">
    <property type="protein sequence ID" value="GJJ16157.1"/>
    <property type="molecule type" value="Genomic_DNA"/>
</dbReference>
<dbReference type="InterPro" id="IPR050819">
    <property type="entry name" value="Tripeptidyl-peptidase_I"/>
</dbReference>
<keyword evidence="9" id="KW-0812">Transmembrane</keyword>
<feature type="binding site" evidence="8">
    <location>
        <position position="538"/>
    </location>
    <ligand>
        <name>Ca(2+)</name>
        <dbReference type="ChEBI" id="CHEBI:29108"/>
    </ligand>
</feature>
<dbReference type="InterPro" id="IPR030400">
    <property type="entry name" value="Sedolisin_dom"/>
</dbReference>
<evidence type="ECO:0000256" key="6">
    <source>
        <dbReference type="ARBA" id="ARBA00022837"/>
    </source>
</evidence>
<evidence type="ECO:0000259" key="10">
    <source>
        <dbReference type="PROSITE" id="PS51695"/>
    </source>
</evidence>
<protein>
    <recommendedName>
        <fullName evidence="10">Peptidase S53 domain-containing protein</fullName>
    </recommendedName>
</protein>
<reference evidence="11" key="1">
    <citation type="submission" date="2021-10" db="EMBL/GenBank/DDBJ databases">
        <title>De novo Genome Assembly of Clathrus columnatus (Basidiomycota, Fungi) Using Illumina and Nanopore Sequence Data.</title>
        <authorList>
            <person name="Ogiso-Tanaka E."/>
            <person name="Itagaki H."/>
            <person name="Hosoya T."/>
            <person name="Hosaka K."/>
        </authorList>
    </citation>
    <scope>NUCLEOTIDE SEQUENCE</scope>
    <source>
        <strain evidence="11">MO-923</strain>
    </source>
</reference>
<dbReference type="CDD" id="cd04056">
    <property type="entry name" value="Peptidases_S53"/>
    <property type="match status" value="1"/>
</dbReference>
<dbReference type="InterPro" id="IPR015366">
    <property type="entry name" value="S53_propep"/>
</dbReference>
<dbReference type="PANTHER" id="PTHR14218:SF15">
    <property type="entry name" value="TRIPEPTIDYL-PEPTIDASE 1"/>
    <property type="match status" value="1"/>
</dbReference>
<evidence type="ECO:0000256" key="1">
    <source>
        <dbReference type="ARBA" id="ARBA00004239"/>
    </source>
</evidence>
<organism evidence="11 12">
    <name type="scientific">Clathrus columnatus</name>
    <dbReference type="NCBI Taxonomy" id="1419009"/>
    <lineage>
        <taxon>Eukaryota</taxon>
        <taxon>Fungi</taxon>
        <taxon>Dikarya</taxon>
        <taxon>Basidiomycota</taxon>
        <taxon>Agaricomycotina</taxon>
        <taxon>Agaricomycetes</taxon>
        <taxon>Phallomycetidae</taxon>
        <taxon>Phallales</taxon>
        <taxon>Clathraceae</taxon>
        <taxon>Clathrus</taxon>
    </lineage>
</organism>
<feature type="domain" description="Peptidase S53" evidence="10">
    <location>
        <begin position="218"/>
        <end position="557"/>
    </location>
</feature>